<dbReference type="InterPro" id="IPR013187">
    <property type="entry name" value="F-box-assoc_dom_typ3"/>
</dbReference>
<organism evidence="2 4">
    <name type="scientific">Microthlaspi erraticum</name>
    <dbReference type="NCBI Taxonomy" id="1685480"/>
    <lineage>
        <taxon>Eukaryota</taxon>
        <taxon>Viridiplantae</taxon>
        <taxon>Streptophyta</taxon>
        <taxon>Embryophyta</taxon>
        <taxon>Tracheophyta</taxon>
        <taxon>Spermatophyta</taxon>
        <taxon>Magnoliopsida</taxon>
        <taxon>eudicotyledons</taxon>
        <taxon>Gunneridae</taxon>
        <taxon>Pentapetalae</taxon>
        <taxon>rosids</taxon>
        <taxon>malvids</taxon>
        <taxon>Brassicales</taxon>
        <taxon>Brassicaceae</taxon>
        <taxon>Coluteocarpeae</taxon>
        <taxon>Microthlaspi</taxon>
    </lineage>
</organism>
<dbReference type="Proteomes" id="UP000467841">
    <property type="component" value="Unassembled WGS sequence"/>
</dbReference>
<evidence type="ECO:0000313" key="3">
    <source>
        <dbReference type="EMBL" id="CAA7053786.1"/>
    </source>
</evidence>
<accession>A0A6D2HHK4</accession>
<dbReference type="OrthoDB" id="1845982at2759"/>
<feature type="domain" description="F-box associated beta-propeller type 3" evidence="1">
    <location>
        <begin position="90"/>
        <end position="286"/>
    </location>
</feature>
<gene>
    <name evidence="2" type="ORF">MERR_LOCUS3014</name>
    <name evidence="3" type="ORF">MERR_LOCUS41022</name>
</gene>
<sequence>MRSPVVDQDMIQEIISRLPASDVGKSRLLNKETNERSYESWFLNLNLHRTNSISGYFAQYYGEGYKYKNRFIHERRGFENNKVSIDFLPPGNVKIEACDASNGIMLCALETGPSAPEFIVCKPTTKQYQIIPDPIMQNLAVSFGLAVIQSNPFRYKILRLSPMKYVRRLNNRNHRTFACEVFDSGSFSWKRIKNLRIPRNDGLGITKPVEAAGLFHWLSWGDKVIRFCLETESWSFFQTPKFGVSPKLVRYEGKLGVVRSSFRDSGERFYRLWVLERSCEKLWVEVKDVKNMGIGDNVLWTPCNDVVTFSACDRLFSYDTNTEKVDIFHVKKVNYVCFPFCSDYEKVDLNNQNVKQEEEVPNAI</sequence>
<dbReference type="AlphaFoldDB" id="A0A6D2HHK4"/>
<reference evidence="2 4" key="1">
    <citation type="submission" date="2020-01" db="EMBL/GenBank/DDBJ databases">
        <authorList>
            <person name="Mishra B."/>
        </authorList>
    </citation>
    <scope>NUCLEOTIDE SEQUENCE [LARGE SCALE GENOMIC DNA]</scope>
</reference>
<evidence type="ECO:0000313" key="4">
    <source>
        <dbReference type="Proteomes" id="UP000467841"/>
    </source>
</evidence>
<dbReference type="Pfam" id="PF08268">
    <property type="entry name" value="FBA_3"/>
    <property type="match status" value="1"/>
</dbReference>
<dbReference type="PANTHER" id="PTHR31672">
    <property type="entry name" value="BNACNNG10540D PROTEIN"/>
    <property type="match status" value="1"/>
</dbReference>
<proteinExistence type="predicted"/>
<dbReference type="InterPro" id="IPR050796">
    <property type="entry name" value="SCF_F-box_component"/>
</dbReference>
<evidence type="ECO:0000259" key="1">
    <source>
        <dbReference type="Pfam" id="PF08268"/>
    </source>
</evidence>
<keyword evidence="4" id="KW-1185">Reference proteome</keyword>
<evidence type="ECO:0000313" key="2">
    <source>
        <dbReference type="EMBL" id="CAA7015779.1"/>
    </source>
</evidence>
<protein>
    <recommendedName>
        <fullName evidence="1">F-box associated beta-propeller type 3 domain-containing protein</fullName>
    </recommendedName>
</protein>
<dbReference type="EMBL" id="CACVBM020001551">
    <property type="protein sequence ID" value="CAA7053786.1"/>
    <property type="molecule type" value="Genomic_DNA"/>
</dbReference>
<name>A0A6D2HHK4_9BRAS</name>
<dbReference type="EMBL" id="CACVBM020000199">
    <property type="protein sequence ID" value="CAA7015779.1"/>
    <property type="molecule type" value="Genomic_DNA"/>
</dbReference>